<gene>
    <name evidence="4" type="ORF">BV95_00612</name>
</gene>
<dbReference type="InterPro" id="IPR051545">
    <property type="entry name" value="NAD(P)H_dehydrogenase_qn"/>
</dbReference>
<dbReference type="Pfam" id="PF02525">
    <property type="entry name" value="Flavodoxin_2"/>
    <property type="match status" value="1"/>
</dbReference>
<comment type="caution">
    <text evidence="4">The sequence shown here is derived from an EMBL/GenBank/DDBJ whole genome shotgun (WGS) entry which is preliminary data.</text>
</comment>
<dbReference type="SUPFAM" id="SSF52218">
    <property type="entry name" value="Flavoproteins"/>
    <property type="match status" value="1"/>
</dbReference>
<comment type="similarity">
    <text evidence="1">Belongs to the NAD(P)H dehydrogenase (quinone) family.</text>
</comment>
<dbReference type="InterPro" id="IPR003680">
    <property type="entry name" value="Flavodoxin_fold"/>
</dbReference>
<dbReference type="OrthoDB" id="9798454at2"/>
<dbReference type="eggNOG" id="COG2249">
    <property type="taxonomic scope" value="Bacteria"/>
</dbReference>
<dbReference type="AlphaFoldDB" id="A0A081RIP0"/>
<evidence type="ECO:0000256" key="1">
    <source>
        <dbReference type="ARBA" id="ARBA00006252"/>
    </source>
</evidence>
<proteinExistence type="inferred from homology"/>
<organism evidence="4 5">
    <name type="scientific">Sphingobium chlorophenolicum</name>
    <dbReference type="NCBI Taxonomy" id="46429"/>
    <lineage>
        <taxon>Bacteria</taxon>
        <taxon>Pseudomonadati</taxon>
        <taxon>Pseudomonadota</taxon>
        <taxon>Alphaproteobacteria</taxon>
        <taxon>Sphingomonadales</taxon>
        <taxon>Sphingomonadaceae</taxon>
        <taxon>Sphingobium</taxon>
    </lineage>
</organism>
<protein>
    <submittedName>
        <fullName evidence="4">Putative NAD(P)H dehydrogenase</fullName>
        <ecNumber evidence="4">1.6.5.2</ecNumber>
    </submittedName>
</protein>
<dbReference type="PANTHER" id="PTHR10204">
    <property type="entry name" value="NAD P H OXIDOREDUCTASE-RELATED"/>
    <property type="match status" value="1"/>
</dbReference>
<sequence length="225" mass="24789">MMFRHLVVLANPTPEGFDHAIVDAYREAVAANHHSVEVRDLYALGFDPVLRTSERPTEPGWSPAADVAAELAHLERCDIVVFVYPIWFGLPPAMLKGYVERVLGAGYTFRDLQAASGQSVVAGKPLLSFSTSGASLPWLNEQGQVLSLKEVFDVYLWRGLGMGQAEHIRIDSVVPDMDASYAGEQLERVRQAADKACAMLADGRYRAQAQAALQRRSQEDSSRTQ</sequence>
<dbReference type="InterPro" id="IPR029039">
    <property type="entry name" value="Flavoprotein-like_sf"/>
</dbReference>
<dbReference type="Proteomes" id="UP000028411">
    <property type="component" value="Unassembled WGS sequence"/>
</dbReference>
<dbReference type="RefSeq" id="WP_051749601.1">
    <property type="nucleotide sequence ID" value="NZ_JFHR01000003.1"/>
</dbReference>
<accession>A0A081RIP0</accession>
<evidence type="ECO:0000313" key="5">
    <source>
        <dbReference type="Proteomes" id="UP000028411"/>
    </source>
</evidence>
<dbReference type="EC" id="1.6.5.2" evidence="4"/>
<evidence type="ECO:0000259" key="3">
    <source>
        <dbReference type="Pfam" id="PF02525"/>
    </source>
</evidence>
<dbReference type="EMBL" id="JFHR01000003">
    <property type="protein sequence ID" value="KEQ55063.1"/>
    <property type="molecule type" value="Genomic_DNA"/>
</dbReference>
<evidence type="ECO:0000313" key="4">
    <source>
        <dbReference type="EMBL" id="KEQ55063.1"/>
    </source>
</evidence>
<reference evidence="4 5" key="1">
    <citation type="submission" date="2014-02" db="EMBL/GenBank/DDBJ databases">
        <title>Whole genome sequence of Sphingobium chlorophenolicum NBRC 16172.</title>
        <authorList>
            <person name="Gan H.M."/>
            <person name="Gan H.Y."/>
            <person name="Chew T.H."/>
            <person name="Savka M.A."/>
        </authorList>
    </citation>
    <scope>NUCLEOTIDE SEQUENCE [LARGE SCALE GENOMIC DNA]</scope>
    <source>
        <strain evidence="4 5">NBRC 16172</strain>
    </source>
</reference>
<dbReference type="GO" id="GO:0005829">
    <property type="term" value="C:cytosol"/>
    <property type="evidence" value="ECO:0007669"/>
    <property type="project" value="TreeGrafter"/>
</dbReference>
<dbReference type="Gene3D" id="3.40.50.360">
    <property type="match status" value="1"/>
</dbReference>
<dbReference type="PANTHER" id="PTHR10204:SF34">
    <property type="entry name" value="NAD(P)H DEHYDROGENASE [QUINONE] 1 ISOFORM 1"/>
    <property type="match status" value="1"/>
</dbReference>
<feature type="domain" description="Flavodoxin-like fold" evidence="3">
    <location>
        <begin position="4"/>
        <end position="185"/>
    </location>
</feature>
<dbReference type="GO" id="GO:0003955">
    <property type="term" value="F:NAD(P)H dehydrogenase (quinone) activity"/>
    <property type="evidence" value="ECO:0007669"/>
    <property type="project" value="UniProtKB-EC"/>
</dbReference>
<name>A0A081RIP0_SPHCR</name>
<evidence type="ECO:0000256" key="2">
    <source>
        <dbReference type="ARBA" id="ARBA00023002"/>
    </source>
</evidence>
<dbReference type="PATRIC" id="fig|46429.4.peg.598"/>
<keyword evidence="2 4" id="KW-0560">Oxidoreductase</keyword>